<protein>
    <submittedName>
        <fullName evidence="1">Uncharacterized protein</fullName>
    </submittedName>
</protein>
<gene>
    <name evidence="1" type="ORF">C1H46_037515</name>
</gene>
<name>A0A540KS23_MALBA</name>
<comment type="caution">
    <text evidence="1">The sequence shown here is derived from an EMBL/GenBank/DDBJ whole genome shotgun (WGS) entry which is preliminary data.</text>
</comment>
<keyword evidence="2" id="KW-1185">Reference proteome</keyword>
<dbReference type="Proteomes" id="UP000315295">
    <property type="component" value="Unassembled WGS sequence"/>
</dbReference>
<organism evidence="1 2">
    <name type="scientific">Malus baccata</name>
    <name type="common">Siberian crab apple</name>
    <name type="synonym">Pyrus baccata</name>
    <dbReference type="NCBI Taxonomy" id="106549"/>
    <lineage>
        <taxon>Eukaryota</taxon>
        <taxon>Viridiplantae</taxon>
        <taxon>Streptophyta</taxon>
        <taxon>Embryophyta</taxon>
        <taxon>Tracheophyta</taxon>
        <taxon>Spermatophyta</taxon>
        <taxon>Magnoliopsida</taxon>
        <taxon>eudicotyledons</taxon>
        <taxon>Gunneridae</taxon>
        <taxon>Pentapetalae</taxon>
        <taxon>rosids</taxon>
        <taxon>fabids</taxon>
        <taxon>Rosales</taxon>
        <taxon>Rosaceae</taxon>
        <taxon>Amygdaloideae</taxon>
        <taxon>Maleae</taxon>
        <taxon>Malus</taxon>
    </lineage>
</organism>
<evidence type="ECO:0000313" key="1">
    <source>
        <dbReference type="EMBL" id="TQD76949.1"/>
    </source>
</evidence>
<dbReference type="EMBL" id="VIEB01000996">
    <property type="protein sequence ID" value="TQD76949.1"/>
    <property type="molecule type" value="Genomic_DNA"/>
</dbReference>
<sequence>MEEEASRKLVAVTVELEKSKTLQQQVNQQQQAMNQQMMMQLCRNSGPLRRISGLCQNLDCIKNARFAHFCLTPKISTGKPRRVHH</sequence>
<evidence type="ECO:0000313" key="2">
    <source>
        <dbReference type="Proteomes" id="UP000315295"/>
    </source>
</evidence>
<reference evidence="1 2" key="1">
    <citation type="journal article" date="2019" name="G3 (Bethesda)">
        <title>Sequencing of a Wild Apple (Malus baccata) Genome Unravels the Differences Between Cultivated and Wild Apple Species Regarding Disease Resistance and Cold Tolerance.</title>
        <authorList>
            <person name="Chen X."/>
        </authorList>
    </citation>
    <scope>NUCLEOTIDE SEQUENCE [LARGE SCALE GENOMIC DNA]</scope>
    <source>
        <strain evidence="2">cv. Shandingzi</strain>
        <tissue evidence="1">Leaves</tissue>
    </source>
</reference>
<proteinExistence type="predicted"/>
<dbReference type="AlphaFoldDB" id="A0A540KS23"/>
<accession>A0A540KS23</accession>